<dbReference type="InterPro" id="IPR051537">
    <property type="entry name" value="DNA_Adenine_Mtase"/>
</dbReference>
<dbReference type="GO" id="GO:0009307">
    <property type="term" value="P:DNA restriction-modification system"/>
    <property type="evidence" value="ECO:0007669"/>
    <property type="project" value="UniProtKB-KW"/>
</dbReference>
<evidence type="ECO:0000256" key="3">
    <source>
        <dbReference type="ARBA" id="ARBA00022603"/>
    </source>
</evidence>
<comment type="similarity">
    <text evidence="1">Belongs to the N(4)/N(6)-methyltransferase family.</text>
</comment>
<dbReference type="InterPro" id="IPR029063">
    <property type="entry name" value="SAM-dependent_MTases_sf"/>
</dbReference>
<dbReference type="PANTHER" id="PTHR42933">
    <property type="entry name" value="SLR6095 PROTEIN"/>
    <property type="match status" value="1"/>
</dbReference>
<evidence type="ECO:0000259" key="8">
    <source>
        <dbReference type="Pfam" id="PF02384"/>
    </source>
</evidence>
<dbReference type="Gene3D" id="3.40.50.150">
    <property type="entry name" value="Vaccinia Virus protein VP39"/>
    <property type="match status" value="1"/>
</dbReference>
<feature type="domain" description="DNA methylase adenine-specific" evidence="8">
    <location>
        <begin position="135"/>
        <end position="448"/>
    </location>
</feature>
<keyword evidence="6" id="KW-0680">Restriction system</keyword>
<dbReference type="GO" id="GO:0008170">
    <property type="term" value="F:N-methyltransferase activity"/>
    <property type="evidence" value="ECO:0007669"/>
    <property type="project" value="InterPro"/>
</dbReference>
<dbReference type="InterPro" id="IPR003356">
    <property type="entry name" value="DNA_methylase_A-5"/>
</dbReference>
<evidence type="ECO:0000256" key="2">
    <source>
        <dbReference type="ARBA" id="ARBA00011900"/>
    </source>
</evidence>
<evidence type="ECO:0000256" key="7">
    <source>
        <dbReference type="ARBA" id="ARBA00047942"/>
    </source>
</evidence>
<dbReference type="GO" id="GO:0003677">
    <property type="term" value="F:DNA binding"/>
    <property type="evidence" value="ECO:0007669"/>
    <property type="project" value="InterPro"/>
</dbReference>
<reference evidence="10" key="1">
    <citation type="submission" date="2020-01" db="EMBL/GenBank/DDBJ databases">
        <authorList>
            <person name="Meier V. D."/>
            <person name="Meier V D."/>
        </authorList>
    </citation>
    <scope>NUCLEOTIDE SEQUENCE</scope>
    <source>
        <strain evidence="10">HLG_WM_MAG_06</strain>
    </source>
</reference>
<dbReference type="PRINTS" id="PR00507">
    <property type="entry name" value="N12N6MTFRASE"/>
</dbReference>
<accession>A0A6S6S588</accession>
<dbReference type="PANTHER" id="PTHR42933:SF3">
    <property type="entry name" value="TYPE I RESTRICTION ENZYME MJAVIII METHYLASE SUBUNIT"/>
    <property type="match status" value="1"/>
</dbReference>
<keyword evidence="3 10" id="KW-0489">Methyltransferase</keyword>
<dbReference type="Pfam" id="PF02384">
    <property type="entry name" value="N6_Mtase"/>
    <property type="match status" value="1"/>
</dbReference>
<evidence type="ECO:0000256" key="6">
    <source>
        <dbReference type="ARBA" id="ARBA00022747"/>
    </source>
</evidence>
<protein>
    <recommendedName>
        <fullName evidence="2">site-specific DNA-methyltransferase (adenine-specific)</fullName>
        <ecNumber evidence="2">2.1.1.72</ecNumber>
    </recommendedName>
</protein>
<dbReference type="EMBL" id="CACVAP010000031">
    <property type="protein sequence ID" value="CAA6800677.1"/>
    <property type="molecule type" value="Genomic_DNA"/>
</dbReference>
<dbReference type="InterPro" id="IPR002052">
    <property type="entry name" value="DNA_methylase_N6_adenine_CS"/>
</dbReference>
<dbReference type="AlphaFoldDB" id="A0A6S6S588"/>
<dbReference type="Pfam" id="PF12161">
    <property type="entry name" value="HsdM_N"/>
    <property type="match status" value="1"/>
</dbReference>
<dbReference type="GO" id="GO:0009007">
    <property type="term" value="F:site-specific DNA-methyltransferase (adenine-specific) activity"/>
    <property type="evidence" value="ECO:0007669"/>
    <property type="project" value="UniProtKB-EC"/>
</dbReference>
<proteinExistence type="inferred from homology"/>
<comment type="catalytic activity">
    <reaction evidence="7">
        <text>a 2'-deoxyadenosine in DNA + S-adenosyl-L-methionine = an N(6)-methyl-2'-deoxyadenosine in DNA + S-adenosyl-L-homocysteine + H(+)</text>
        <dbReference type="Rhea" id="RHEA:15197"/>
        <dbReference type="Rhea" id="RHEA-COMP:12418"/>
        <dbReference type="Rhea" id="RHEA-COMP:12419"/>
        <dbReference type="ChEBI" id="CHEBI:15378"/>
        <dbReference type="ChEBI" id="CHEBI:57856"/>
        <dbReference type="ChEBI" id="CHEBI:59789"/>
        <dbReference type="ChEBI" id="CHEBI:90615"/>
        <dbReference type="ChEBI" id="CHEBI:90616"/>
        <dbReference type="EC" id="2.1.1.72"/>
    </reaction>
</comment>
<dbReference type="GO" id="GO:0032259">
    <property type="term" value="P:methylation"/>
    <property type="evidence" value="ECO:0007669"/>
    <property type="project" value="UniProtKB-KW"/>
</dbReference>
<keyword evidence="4 10" id="KW-0808">Transferase</keyword>
<gene>
    <name evidence="10" type="ORF">HELGO_WM12378</name>
</gene>
<evidence type="ECO:0000313" key="10">
    <source>
        <dbReference type="EMBL" id="CAA6800677.1"/>
    </source>
</evidence>
<evidence type="ECO:0000256" key="5">
    <source>
        <dbReference type="ARBA" id="ARBA00022691"/>
    </source>
</evidence>
<evidence type="ECO:0000259" key="9">
    <source>
        <dbReference type="Pfam" id="PF12161"/>
    </source>
</evidence>
<organism evidence="10">
    <name type="scientific">uncultured Sulfurovum sp</name>
    <dbReference type="NCBI Taxonomy" id="269237"/>
    <lineage>
        <taxon>Bacteria</taxon>
        <taxon>Pseudomonadati</taxon>
        <taxon>Campylobacterota</taxon>
        <taxon>Epsilonproteobacteria</taxon>
        <taxon>Campylobacterales</taxon>
        <taxon>Sulfurovaceae</taxon>
        <taxon>Sulfurovum</taxon>
        <taxon>environmental samples</taxon>
    </lineage>
</organism>
<evidence type="ECO:0000256" key="1">
    <source>
        <dbReference type="ARBA" id="ARBA00006594"/>
    </source>
</evidence>
<dbReference type="InterPro" id="IPR022749">
    <property type="entry name" value="D12N6_MeTrfase_N"/>
</dbReference>
<name>A0A6S6S588_9BACT</name>
<dbReference type="PROSITE" id="PS00092">
    <property type="entry name" value="N6_MTASE"/>
    <property type="match status" value="1"/>
</dbReference>
<dbReference type="SUPFAM" id="SSF53335">
    <property type="entry name" value="S-adenosyl-L-methionine-dependent methyltransferases"/>
    <property type="match status" value="1"/>
</dbReference>
<feature type="domain" description="N6 adenine-specific DNA methyltransferase N-terminal" evidence="9">
    <location>
        <begin position="6"/>
        <end position="127"/>
    </location>
</feature>
<evidence type="ECO:0000256" key="4">
    <source>
        <dbReference type="ARBA" id="ARBA00022679"/>
    </source>
</evidence>
<dbReference type="InterPro" id="IPR038333">
    <property type="entry name" value="T1MK-like_N_sf"/>
</dbReference>
<dbReference type="EC" id="2.1.1.72" evidence="2"/>
<keyword evidence="5" id="KW-0949">S-adenosyl-L-methionine</keyword>
<sequence>MITNELKSQVDKIWETFWTGGISNPLTVVEQFTFLIFIKSLDTAQRTIDKKKLLSPNTKDIFPTDKKHLRWEELSNLAALEMFSVFQTEIFPFIKTLSSEQSAFANYMKDASFLIPTPKLLQKVVDLVSKLNLEDKDIKGDLYEYLLSKLATAGTNGQFRTPRHIIKMMVSLMLKDAKVDKNYNIYDPACGTAGFLINSIEYIKEQRAEILNDLSVSEFESLFHGNDFDISMARIASMNMMLHSIGSANISNSDALSKFDHTQEERYDLILANPPFKGSLDYDEVAKPILEVAKTKKTELLFLSLILKSLKVGGRCAVIIPDGVLFGSTKAHKEIREEIVSNQQLDAIISMPSGVFKPYAGVSTAIMLFTKTDGHKNENVWFYDMQNDGYTLNDNRTACEGSNIPDILERFSKLDQEGERKRTEQSFLVPVSEIEANDFDLSINRYKEIVYEKVEYDEPSKILADIEAIEKEIGLGLRELKGMID</sequence>
<dbReference type="Gene3D" id="1.20.1260.30">
    <property type="match status" value="1"/>
</dbReference>